<dbReference type="PROSITE" id="PS50280">
    <property type="entry name" value="SET"/>
    <property type="match status" value="1"/>
</dbReference>
<dbReference type="Gene3D" id="3.90.1420.10">
    <property type="entry name" value="Rubisco LSMT, substrate-binding domain"/>
    <property type="match status" value="1"/>
</dbReference>
<keyword evidence="3" id="KW-0949">S-adenosyl-L-methionine</keyword>
<dbReference type="PANTHER" id="PTHR13271:SF133">
    <property type="entry name" value="SET DOMAIN-CONTAINING PROTEIN"/>
    <property type="match status" value="1"/>
</dbReference>
<dbReference type="InterPro" id="IPR001214">
    <property type="entry name" value="SET_dom"/>
</dbReference>
<dbReference type="PANTHER" id="PTHR13271">
    <property type="entry name" value="UNCHARACTERIZED PUTATIVE METHYLTRANSFERASE"/>
    <property type="match status" value="1"/>
</dbReference>
<reference evidence="5" key="1">
    <citation type="submission" date="2021-01" db="EMBL/GenBank/DDBJ databases">
        <authorList>
            <person name="Corre E."/>
            <person name="Pelletier E."/>
            <person name="Niang G."/>
            <person name="Scheremetjew M."/>
            <person name="Finn R."/>
            <person name="Kale V."/>
            <person name="Holt S."/>
            <person name="Cochrane G."/>
            <person name="Meng A."/>
            <person name="Brown T."/>
            <person name="Cohen L."/>
        </authorList>
    </citation>
    <scope>NUCLEOTIDE SEQUENCE</scope>
    <source>
        <strain evidence="5">CCMP1320</strain>
    </source>
</reference>
<dbReference type="SUPFAM" id="SSF82199">
    <property type="entry name" value="SET domain"/>
    <property type="match status" value="1"/>
</dbReference>
<dbReference type="AlphaFoldDB" id="A0A7S3QR19"/>
<evidence type="ECO:0000256" key="3">
    <source>
        <dbReference type="ARBA" id="ARBA00022691"/>
    </source>
</evidence>
<sequence>MHLSVTWSAGVPCSGISRSRALGPLSMQVQGVSVGPPHPTKRATPSTLLRAPLLAPPSATPTQTVQQASPAPVYLQDSKTLGFLEAAKQLGIKNKLRPAEFSGLRGMCLPMESLDKPAEGEVLVSVPRRSSITLAPKQRCPFPDWIKTEYWQSAPWFAKLGLLLLRERNLGQASRLSAYVAQLPSSFDHPVLWQERARLQQLQCPAMIQQVEEQQREWAGLYKELCDKGVQPGAQPVSREDFFWALCAVRSRTFSGPYIGSTLADRLRLGAFVGVLALTNISLGLADAQRTLSAAVAVFLFNIIYEVVLSRSLKQYAMCPVIDFINHSSREQSEVSYDYFLDCYTVAASKAYAKGEQIFVSYGSQTNYSLLQYYGFVEADNPNDCYLMTNILKWLEDRATLDKGRLEALEKDGLLSSLKLVSVAPTGFPASTLQALRFLLAPDAEASKGLSAFESGASAEIEARLAEVLVHACSSELASLGTTLAEDQALLKSAKPAKGLSGPDRLAVAFRIEKKKVLHSCLKALTS</sequence>
<dbReference type="CDD" id="cd10527">
    <property type="entry name" value="SET_LSMT"/>
    <property type="match status" value="1"/>
</dbReference>
<organism evidence="5">
    <name type="scientific">Dunaliella tertiolecta</name>
    <name type="common">Green alga</name>
    <dbReference type="NCBI Taxonomy" id="3047"/>
    <lineage>
        <taxon>Eukaryota</taxon>
        <taxon>Viridiplantae</taxon>
        <taxon>Chlorophyta</taxon>
        <taxon>core chlorophytes</taxon>
        <taxon>Chlorophyceae</taxon>
        <taxon>CS clade</taxon>
        <taxon>Chlamydomonadales</taxon>
        <taxon>Dunaliellaceae</taxon>
        <taxon>Dunaliella</taxon>
    </lineage>
</organism>
<dbReference type="InterPro" id="IPR015353">
    <property type="entry name" value="Rubisco_LSMT_subst-bd"/>
</dbReference>
<dbReference type="Pfam" id="PF00856">
    <property type="entry name" value="SET"/>
    <property type="match status" value="1"/>
</dbReference>
<evidence type="ECO:0000256" key="2">
    <source>
        <dbReference type="ARBA" id="ARBA00022679"/>
    </source>
</evidence>
<dbReference type="GO" id="GO:0016279">
    <property type="term" value="F:protein-lysine N-methyltransferase activity"/>
    <property type="evidence" value="ECO:0007669"/>
    <property type="project" value="TreeGrafter"/>
</dbReference>
<proteinExistence type="predicted"/>
<dbReference type="Pfam" id="PF09273">
    <property type="entry name" value="Rubis-subs-bind"/>
    <property type="match status" value="1"/>
</dbReference>
<gene>
    <name evidence="5" type="ORF">DTER00134_LOCUS4862</name>
</gene>
<dbReference type="SUPFAM" id="SSF81822">
    <property type="entry name" value="RuBisCo LSMT C-terminal, substrate-binding domain"/>
    <property type="match status" value="1"/>
</dbReference>
<keyword evidence="2" id="KW-0808">Transferase</keyword>
<protein>
    <recommendedName>
        <fullName evidence="4">SET domain-containing protein</fullName>
    </recommendedName>
</protein>
<dbReference type="GO" id="GO:0032259">
    <property type="term" value="P:methylation"/>
    <property type="evidence" value="ECO:0007669"/>
    <property type="project" value="UniProtKB-KW"/>
</dbReference>
<dbReference type="InterPro" id="IPR046341">
    <property type="entry name" value="SET_dom_sf"/>
</dbReference>
<dbReference type="EMBL" id="HBIP01008845">
    <property type="protein sequence ID" value="CAE0489791.1"/>
    <property type="molecule type" value="Transcribed_RNA"/>
</dbReference>
<name>A0A7S3QR19_DUNTE</name>
<dbReference type="Gene3D" id="3.90.1410.10">
    <property type="entry name" value="set domain protein methyltransferase, domain 1"/>
    <property type="match status" value="1"/>
</dbReference>
<evidence type="ECO:0000259" key="4">
    <source>
        <dbReference type="PROSITE" id="PS50280"/>
    </source>
</evidence>
<evidence type="ECO:0000256" key="1">
    <source>
        <dbReference type="ARBA" id="ARBA00022603"/>
    </source>
</evidence>
<dbReference type="InterPro" id="IPR036464">
    <property type="entry name" value="Rubisco_LSMT_subst-bd_sf"/>
</dbReference>
<dbReference type="InterPro" id="IPR050600">
    <property type="entry name" value="SETD3_SETD6_MTase"/>
</dbReference>
<feature type="domain" description="SET" evidence="4">
    <location>
        <begin position="255"/>
        <end position="363"/>
    </location>
</feature>
<accession>A0A7S3QR19</accession>
<evidence type="ECO:0000313" key="5">
    <source>
        <dbReference type="EMBL" id="CAE0489791.1"/>
    </source>
</evidence>
<keyword evidence="1" id="KW-0489">Methyltransferase</keyword>